<keyword evidence="2 4" id="KW-0689">Ribosomal protein</keyword>
<dbReference type="Proteomes" id="UP000176431">
    <property type="component" value="Unassembled WGS sequence"/>
</dbReference>
<dbReference type="GO" id="GO:0006412">
    <property type="term" value="P:translation"/>
    <property type="evidence" value="ECO:0007669"/>
    <property type="project" value="InterPro"/>
</dbReference>
<keyword evidence="3 4" id="KW-0687">Ribonucleoprotein</keyword>
<gene>
    <name evidence="7" type="ORF">A2819_00495</name>
</gene>
<accession>A0A1F5B2H0</accession>
<evidence type="ECO:0000256" key="3">
    <source>
        <dbReference type="ARBA" id="ARBA00023274"/>
    </source>
</evidence>
<dbReference type="PANTHER" id="PTHR21569">
    <property type="entry name" value="RIBOSOMAL PROTEIN S9"/>
    <property type="match status" value="1"/>
</dbReference>
<dbReference type="PROSITE" id="PS00360">
    <property type="entry name" value="RIBOSOMAL_S9"/>
    <property type="match status" value="1"/>
</dbReference>
<comment type="caution">
    <text evidence="7">The sequence shown here is derived from an EMBL/GenBank/DDBJ whole genome shotgun (WGS) entry which is preliminary data.</text>
</comment>
<protein>
    <recommendedName>
        <fullName evidence="5">30S ribosomal protein S9</fullName>
    </recommendedName>
</protein>
<reference evidence="7 8" key="1">
    <citation type="journal article" date="2016" name="Nat. Commun.">
        <title>Thousands of microbial genomes shed light on interconnected biogeochemical processes in an aquifer system.</title>
        <authorList>
            <person name="Anantharaman K."/>
            <person name="Brown C.T."/>
            <person name="Hug L.A."/>
            <person name="Sharon I."/>
            <person name="Castelle C.J."/>
            <person name="Probst A.J."/>
            <person name="Thomas B.C."/>
            <person name="Singh A."/>
            <person name="Wilkins M.J."/>
            <person name="Karaoz U."/>
            <person name="Brodie E.L."/>
            <person name="Williams K.H."/>
            <person name="Hubbard S.S."/>
            <person name="Banfield J.F."/>
        </authorList>
    </citation>
    <scope>NUCLEOTIDE SEQUENCE [LARGE SCALE GENOMIC DNA]</scope>
</reference>
<dbReference type="GO" id="GO:0003723">
    <property type="term" value="F:RNA binding"/>
    <property type="evidence" value="ECO:0007669"/>
    <property type="project" value="TreeGrafter"/>
</dbReference>
<evidence type="ECO:0000256" key="2">
    <source>
        <dbReference type="ARBA" id="ARBA00022980"/>
    </source>
</evidence>
<evidence type="ECO:0000313" key="7">
    <source>
        <dbReference type="EMBL" id="OGD24837.1"/>
    </source>
</evidence>
<dbReference type="InterPro" id="IPR020568">
    <property type="entry name" value="Ribosomal_Su5_D2-typ_SF"/>
</dbReference>
<sequence length="139" mass="15776">MALKTKATKVNKYYEAVGRRKTAVARIRFWPNNSKQEIIVNNKNYIDYFPGKEMQNALVEPIVKSGAKTCKVSIKVFGGGLRAQAYASRHGLSRALILAHPESKTNLKTFGFLTRDPRMKERKKPGLKGARRAPQWSKR</sequence>
<dbReference type="InterPro" id="IPR020574">
    <property type="entry name" value="Ribosomal_uS9_CS"/>
</dbReference>
<evidence type="ECO:0000256" key="5">
    <source>
        <dbReference type="RuleBase" id="RU003816"/>
    </source>
</evidence>
<dbReference type="SUPFAM" id="SSF54211">
    <property type="entry name" value="Ribosomal protein S5 domain 2-like"/>
    <property type="match status" value="1"/>
</dbReference>
<evidence type="ECO:0000256" key="1">
    <source>
        <dbReference type="ARBA" id="ARBA00005251"/>
    </source>
</evidence>
<evidence type="ECO:0000256" key="6">
    <source>
        <dbReference type="SAM" id="MobiDB-lite"/>
    </source>
</evidence>
<dbReference type="InterPro" id="IPR014721">
    <property type="entry name" value="Ribsml_uS5_D2-typ_fold_subgr"/>
</dbReference>
<dbReference type="AlphaFoldDB" id="A0A1F5B2H0"/>
<feature type="compositionally biased region" description="Basic residues" evidence="6">
    <location>
        <begin position="120"/>
        <end position="139"/>
    </location>
</feature>
<dbReference type="EMBL" id="MEYK01000031">
    <property type="protein sequence ID" value="OGD24837.1"/>
    <property type="molecule type" value="Genomic_DNA"/>
</dbReference>
<dbReference type="PANTHER" id="PTHR21569:SF1">
    <property type="entry name" value="SMALL RIBOSOMAL SUBUNIT PROTEIN US9M"/>
    <property type="match status" value="1"/>
</dbReference>
<evidence type="ECO:0000256" key="4">
    <source>
        <dbReference type="RuleBase" id="RU003815"/>
    </source>
</evidence>
<proteinExistence type="inferred from homology"/>
<dbReference type="GO" id="GO:0022627">
    <property type="term" value="C:cytosolic small ribosomal subunit"/>
    <property type="evidence" value="ECO:0007669"/>
    <property type="project" value="TreeGrafter"/>
</dbReference>
<dbReference type="Gene3D" id="3.30.230.10">
    <property type="match status" value="1"/>
</dbReference>
<dbReference type="InterPro" id="IPR023035">
    <property type="entry name" value="Ribosomal_uS9_bac/plastid"/>
</dbReference>
<comment type="similarity">
    <text evidence="1 4">Belongs to the universal ribosomal protein uS9 family.</text>
</comment>
<evidence type="ECO:0000313" key="8">
    <source>
        <dbReference type="Proteomes" id="UP000176431"/>
    </source>
</evidence>
<organism evidence="7 8">
    <name type="scientific">Candidatus Azambacteria bacterium RIFCSPHIGHO2_01_FULL_40_24</name>
    <dbReference type="NCBI Taxonomy" id="1797301"/>
    <lineage>
        <taxon>Bacteria</taxon>
        <taxon>Candidatus Azamiibacteriota</taxon>
    </lineage>
</organism>
<dbReference type="NCBIfam" id="NF001099">
    <property type="entry name" value="PRK00132.1"/>
    <property type="match status" value="1"/>
</dbReference>
<dbReference type="InterPro" id="IPR000754">
    <property type="entry name" value="Ribosomal_uS9"/>
</dbReference>
<feature type="region of interest" description="Disordered" evidence="6">
    <location>
        <begin position="118"/>
        <end position="139"/>
    </location>
</feature>
<dbReference type="GO" id="GO:0003735">
    <property type="term" value="F:structural constituent of ribosome"/>
    <property type="evidence" value="ECO:0007669"/>
    <property type="project" value="InterPro"/>
</dbReference>
<dbReference type="Pfam" id="PF00380">
    <property type="entry name" value="Ribosomal_S9"/>
    <property type="match status" value="1"/>
</dbReference>
<name>A0A1F5B2H0_9BACT</name>